<evidence type="ECO:0000313" key="16">
    <source>
        <dbReference type="Proteomes" id="UP000193560"/>
    </source>
</evidence>
<evidence type="ECO:0000256" key="1">
    <source>
        <dbReference type="ARBA" id="ARBA00008874"/>
    </source>
</evidence>
<dbReference type="InterPro" id="IPR017441">
    <property type="entry name" value="Protein_kinase_ATP_BS"/>
</dbReference>
<dbReference type="InterPro" id="IPR036936">
    <property type="entry name" value="CRIB_dom_sf"/>
</dbReference>
<feature type="compositionally biased region" description="Polar residues" evidence="11">
    <location>
        <begin position="542"/>
        <end position="551"/>
    </location>
</feature>
<dbReference type="InterPro" id="IPR033923">
    <property type="entry name" value="PAK_BD"/>
</dbReference>
<feature type="domain" description="PH" evidence="12">
    <location>
        <begin position="5"/>
        <end position="100"/>
    </location>
</feature>
<evidence type="ECO:0000256" key="3">
    <source>
        <dbReference type="ARBA" id="ARBA00022527"/>
    </source>
</evidence>
<dbReference type="SUPFAM" id="SSF50729">
    <property type="entry name" value="PH domain-like"/>
    <property type="match status" value="1"/>
</dbReference>
<feature type="compositionally biased region" description="Polar residues" evidence="11">
    <location>
        <begin position="257"/>
        <end position="284"/>
    </location>
</feature>
<dbReference type="PANTHER" id="PTHR45832">
    <property type="entry name" value="SERINE/THREONINE-PROTEIN KINASE SAMKA-RELATED-RELATED"/>
    <property type="match status" value="1"/>
</dbReference>
<dbReference type="SMART" id="SM00233">
    <property type="entry name" value="PH"/>
    <property type="match status" value="1"/>
</dbReference>
<feature type="compositionally biased region" description="Basic and acidic residues" evidence="11">
    <location>
        <begin position="473"/>
        <end position="491"/>
    </location>
</feature>
<feature type="compositionally biased region" description="Low complexity" evidence="11">
    <location>
        <begin position="396"/>
        <end position="419"/>
    </location>
</feature>
<dbReference type="SMART" id="SM00285">
    <property type="entry name" value="PBD"/>
    <property type="match status" value="1"/>
</dbReference>
<dbReference type="InterPro" id="IPR008271">
    <property type="entry name" value="Ser/Thr_kinase_AS"/>
</dbReference>
<comment type="caution">
    <text evidence="15">The sequence shown here is derived from an EMBL/GenBank/DDBJ whole genome shotgun (WGS) entry which is preliminary data.</text>
</comment>
<evidence type="ECO:0000256" key="10">
    <source>
        <dbReference type="PROSITE-ProRule" id="PRU10141"/>
    </source>
</evidence>
<feature type="compositionally biased region" description="Basic and acidic residues" evidence="11">
    <location>
        <begin position="377"/>
        <end position="387"/>
    </location>
</feature>
<dbReference type="Gene3D" id="3.30.200.20">
    <property type="entry name" value="Phosphorylase Kinase, domain 1"/>
    <property type="match status" value="1"/>
</dbReference>
<dbReference type="InterPro" id="IPR051931">
    <property type="entry name" value="PAK3-like"/>
</dbReference>
<dbReference type="STRING" id="90262.A0A1X2IRM0"/>
<dbReference type="FunFam" id="3.90.810.10:FF:000005">
    <property type="entry name" value="Non-specific serine/threonine protein kinase"/>
    <property type="match status" value="1"/>
</dbReference>
<feature type="compositionally biased region" description="Basic and acidic residues" evidence="11">
    <location>
        <begin position="352"/>
        <end position="365"/>
    </location>
</feature>
<keyword evidence="5 10" id="KW-0547">Nucleotide-binding</keyword>
<evidence type="ECO:0000256" key="2">
    <source>
        <dbReference type="ARBA" id="ARBA00012513"/>
    </source>
</evidence>
<evidence type="ECO:0000256" key="5">
    <source>
        <dbReference type="ARBA" id="ARBA00022741"/>
    </source>
</evidence>
<dbReference type="InterPro" id="IPR000095">
    <property type="entry name" value="CRIB_dom"/>
</dbReference>
<dbReference type="SMART" id="SM00220">
    <property type="entry name" value="S_TKc"/>
    <property type="match status" value="1"/>
</dbReference>
<gene>
    <name evidence="15" type="ORF">BCR42DRAFT_408646</name>
</gene>
<dbReference type="Gene3D" id="3.90.810.10">
    <property type="entry name" value="CRIB domain"/>
    <property type="match status" value="1"/>
</dbReference>
<dbReference type="PROSITE" id="PS00108">
    <property type="entry name" value="PROTEIN_KINASE_ST"/>
    <property type="match status" value="1"/>
</dbReference>
<comment type="similarity">
    <text evidence="1">Belongs to the protein kinase superfamily. STE Ser/Thr protein kinase family. STE20 subfamily.</text>
</comment>
<dbReference type="Proteomes" id="UP000193560">
    <property type="component" value="Unassembled WGS sequence"/>
</dbReference>
<sequence length="884" mass="97961">MTLDAVKKDGFVHVKEEGLRAWIWSKRYLVLREQCLTIHRSEHLGQCVAMVALKMVEAVNRSELKSHCFELETTKKKIYIACRSDEELYSWMDEIYNLSPLGASGPTDFVHKIHVGFDPITGAFTGLPEQWNALLKGSKITPEDAAKNPQAVLEALEFYTEQTRREKQGYDSEESDKDDDGWGYRLHDNLASSKSTALNTSIHPKPSRSTPAPRQIRDPPPRPPMPKASKDSTIKINQLEKSTSRDRVDARKLKQSPPDSQLPRSATVTNVPSSMQSTDTSAHPRTSHKHSSSVGNLSGRKPSPSSSDKTGLTPPTPQPTLSSSSQSRSTKSHHYTGALKASTSLRSTKSKKKEDRSLESEEPRLKGTTTIPVPLLDRQKYGKERQPTTDTSDAPTTNKTMHTSTSSSSLSAKAKAIDSQGHNRSATGNSTKKLVAHPQPVTSSSVSLNRNMSTSSSSSKVKNLNTITSSNSVKKDTYKRLQQQDHDEKHLQKQQPHQRKQQPHPSMNSKPDDNSSTSTRLDVTLSPSSSSNNLLTRKKSNGTHTQPTSKAAASAVLPQPAPQSSTPVPSTTSINQNQNSTSSKRQEQRTSTMSNAQIMERLRSVVSNGDPSLLYRRNKRIGQGASGSVYLSTHITTSTKVAVKQMDLTKQSRLDLIVNEIMVMQESRHGNIVNFLDSFLVRGNLWVVMEFMEGGALTDVIENNTMTEHQIATVCLETTKGLHHLHSQKIIHRDIKSDNVLLNFQGQVKISDFGYCAKLTDQKNKRATMVGTPYWMAPEVVKQKEYGSKVDIWSLGIMAIEMIENEPPYLDEEPLKALYLIATNGTPSLKHPEKLSRELKSFLAVCLCVDVKSRATAAELLEHEFLGIAGPVDLLPSLLRFKRP</sequence>
<dbReference type="GO" id="GO:0004674">
    <property type="term" value="F:protein serine/threonine kinase activity"/>
    <property type="evidence" value="ECO:0007669"/>
    <property type="project" value="UniProtKB-KW"/>
</dbReference>
<organism evidence="15 16">
    <name type="scientific">Absidia repens</name>
    <dbReference type="NCBI Taxonomy" id="90262"/>
    <lineage>
        <taxon>Eukaryota</taxon>
        <taxon>Fungi</taxon>
        <taxon>Fungi incertae sedis</taxon>
        <taxon>Mucoromycota</taxon>
        <taxon>Mucoromycotina</taxon>
        <taxon>Mucoromycetes</taxon>
        <taxon>Mucorales</taxon>
        <taxon>Cunninghamellaceae</taxon>
        <taxon>Absidia</taxon>
    </lineage>
</organism>
<name>A0A1X2IRM0_9FUNG</name>
<dbReference type="CDD" id="cd06614">
    <property type="entry name" value="STKc_PAK"/>
    <property type="match status" value="1"/>
</dbReference>
<keyword evidence="6" id="KW-0418">Kinase</keyword>
<dbReference type="Pfam" id="PF00069">
    <property type="entry name" value="Pkinase"/>
    <property type="match status" value="1"/>
</dbReference>
<feature type="compositionally biased region" description="Low complexity" evidence="11">
    <location>
        <begin position="319"/>
        <end position="329"/>
    </location>
</feature>
<evidence type="ECO:0000259" key="12">
    <source>
        <dbReference type="PROSITE" id="PS50003"/>
    </source>
</evidence>
<comment type="catalytic activity">
    <reaction evidence="8">
        <text>L-threonyl-[protein] + ATP = O-phospho-L-threonyl-[protein] + ADP + H(+)</text>
        <dbReference type="Rhea" id="RHEA:46608"/>
        <dbReference type="Rhea" id="RHEA-COMP:11060"/>
        <dbReference type="Rhea" id="RHEA-COMP:11605"/>
        <dbReference type="ChEBI" id="CHEBI:15378"/>
        <dbReference type="ChEBI" id="CHEBI:30013"/>
        <dbReference type="ChEBI" id="CHEBI:30616"/>
        <dbReference type="ChEBI" id="CHEBI:61977"/>
        <dbReference type="ChEBI" id="CHEBI:456216"/>
        <dbReference type="EC" id="2.7.11.1"/>
    </reaction>
</comment>
<dbReference type="InterPro" id="IPR001849">
    <property type="entry name" value="PH_domain"/>
</dbReference>
<dbReference type="InterPro" id="IPR011993">
    <property type="entry name" value="PH-like_dom_sf"/>
</dbReference>
<reference evidence="15 16" key="1">
    <citation type="submission" date="2016-07" db="EMBL/GenBank/DDBJ databases">
        <title>Pervasive Adenine N6-methylation of Active Genes in Fungi.</title>
        <authorList>
            <consortium name="DOE Joint Genome Institute"/>
            <person name="Mondo S.J."/>
            <person name="Dannebaum R.O."/>
            <person name="Kuo R.C."/>
            <person name="Labutti K."/>
            <person name="Haridas S."/>
            <person name="Kuo A."/>
            <person name="Salamov A."/>
            <person name="Ahrendt S.R."/>
            <person name="Lipzen A."/>
            <person name="Sullivan W."/>
            <person name="Andreopoulos W.B."/>
            <person name="Clum A."/>
            <person name="Lindquist E."/>
            <person name="Daum C."/>
            <person name="Ramamoorthy G.K."/>
            <person name="Gryganskyi A."/>
            <person name="Culley D."/>
            <person name="Magnuson J.K."/>
            <person name="James T.Y."/>
            <person name="O'Malley M.A."/>
            <person name="Stajich J.E."/>
            <person name="Spatafora J.W."/>
            <person name="Visel A."/>
            <person name="Grigoriev I.V."/>
        </authorList>
    </citation>
    <scope>NUCLEOTIDE SEQUENCE [LARGE SCALE GENOMIC DNA]</scope>
    <source>
        <strain evidence="15 16">NRRL 1336</strain>
    </source>
</reference>
<dbReference type="GO" id="GO:0106310">
    <property type="term" value="F:protein serine kinase activity"/>
    <property type="evidence" value="ECO:0007669"/>
    <property type="project" value="RHEA"/>
</dbReference>
<dbReference type="PROSITE" id="PS50011">
    <property type="entry name" value="PROTEIN_KINASE_DOM"/>
    <property type="match status" value="1"/>
</dbReference>
<feature type="binding site" evidence="10">
    <location>
        <position position="644"/>
    </location>
    <ligand>
        <name>ATP</name>
        <dbReference type="ChEBI" id="CHEBI:30616"/>
    </ligand>
</feature>
<feature type="domain" description="CRIB" evidence="14">
    <location>
        <begin position="103"/>
        <end position="116"/>
    </location>
</feature>
<dbReference type="OrthoDB" id="248923at2759"/>
<evidence type="ECO:0000256" key="6">
    <source>
        <dbReference type="ARBA" id="ARBA00022777"/>
    </source>
</evidence>
<evidence type="ECO:0000256" key="11">
    <source>
        <dbReference type="SAM" id="MobiDB-lite"/>
    </source>
</evidence>
<evidence type="ECO:0000256" key="7">
    <source>
        <dbReference type="ARBA" id="ARBA00022840"/>
    </source>
</evidence>
<feature type="domain" description="Protein kinase" evidence="13">
    <location>
        <begin position="615"/>
        <end position="866"/>
    </location>
</feature>
<dbReference type="InterPro" id="IPR000719">
    <property type="entry name" value="Prot_kinase_dom"/>
</dbReference>
<protein>
    <recommendedName>
        <fullName evidence="2">non-specific serine/threonine protein kinase</fullName>
        <ecNumber evidence="2">2.7.11.1</ecNumber>
    </recommendedName>
</protein>
<feature type="compositionally biased region" description="Basic and acidic residues" evidence="11">
    <location>
        <begin position="242"/>
        <end position="252"/>
    </location>
</feature>
<dbReference type="FunFam" id="3.30.200.20:FF:000705">
    <property type="entry name" value="Non-specific serine/threonine protein kinase"/>
    <property type="match status" value="1"/>
</dbReference>
<feature type="compositionally biased region" description="Low complexity" evidence="11">
    <location>
        <begin position="525"/>
        <end position="535"/>
    </location>
</feature>
<dbReference type="Pfam" id="PF00786">
    <property type="entry name" value="PBD"/>
    <property type="match status" value="1"/>
</dbReference>
<keyword evidence="3" id="KW-0723">Serine/threonine-protein kinase</keyword>
<dbReference type="Gene3D" id="1.10.510.10">
    <property type="entry name" value="Transferase(Phosphotransferase) domain 1"/>
    <property type="match status" value="1"/>
</dbReference>
<evidence type="ECO:0000259" key="14">
    <source>
        <dbReference type="PROSITE" id="PS50108"/>
    </source>
</evidence>
<dbReference type="CDD" id="cd01093">
    <property type="entry name" value="CRIB_PAK_like"/>
    <property type="match status" value="1"/>
</dbReference>
<evidence type="ECO:0000256" key="8">
    <source>
        <dbReference type="ARBA" id="ARBA00047899"/>
    </source>
</evidence>
<accession>A0A1X2IRM0</accession>
<dbReference type="Pfam" id="PF00169">
    <property type="entry name" value="PH"/>
    <property type="match status" value="1"/>
</dbReference>
<feature type="compositionally biased region" description="Polar residues" evidence="11">
    <location>
        <begin position="506"/>
        <end position="521"/>
    </location>
</feature>
<feature type="compositionally biased region" description="Polar residues" evidence="11">
    <location>
        <begin position="420"/>
        <end position="432"/>
    </location>
</feature>
<feature type="compositionally biased region" description="Low complexity" evidence="11">
    <location>
        <begin position="442"/>
        <end position="465"/>
    </location>
</feature>
<evidence type="ECO:0000256" key="4">
    <source>
        <dbReference type="ARBA" id="ARBA00022679"/>
    </source>
</evidence>
<dbReference type="Gene3D" id="2.30.29.30">
    <property type="entry name" value="Pleckstrin-homology domain (PH domain)/Phosphotyrosine-binding domain (PTB)"/>
    <property type="match status" value="1"/>
</dbReference>
<dbReference type="PROSITE" id="PS00107">
    <property type="entry name" value="PROTEIN_KINASE_ATP"/>
    <property type="match status" value="1"/>
</dbReference>
<proteinExistence type="inferred from homology"/>
<feature type="region of interest" description="Disordered" evidence="11">
    <location>
        <begin position="163"/>
        <end position="595"/>
    </location>
</feature>
<dbReference type="AlphaFoldDB" id="A0A1X2IRM0"/>
<feature type="compositionally biased region" description="Low complexity" evidence="11">
    <location>
        <begin position="562"/>
        <end position="583"/>
    </location>
</feature>
<dbReference type="PANTHER" id="PTHR45832:SF22">
    <property type="entry name" value="SERINE_THREONINE-PROTEIN KINASE SAMKA-RELATED"/>
    <property type="match status" value="1"/>
</dbReference>
<dbReference type="InterPro" id="IPR011009">
    <property type="entry name" value="Kinase-like_dom_sf"/>
</dbReference>
<evidence type="ECO:0000256" key="9">
    <source>
        <dbReference type="ARBA" id="ARBA00048679"/>
    </source>
</evidence>
<keyword evidence="7 10" id="KW-0067">ATP-binding</keyword>
<evidence type="ECO:0000313" key="15">
    <source>
        <dbReference type="EMBL" id="ORZ20376.1"/>
    </source>
</evidence>
<keyword evidence="4" id="KW-0808">Transferase</keyword>
<keyword evidence="16" id="KW-1185">Reference proteome</keyword>
<dbReference type="PROSITE" id="PS50108">
    <property type="entry name" value="CRIB"/>
    <property type="match status" value="1"/>
</dbReference>
<dbReference type="FunFam" id="1.10.510.10:FF:000139">
    <property type="entry name" value="Non-specific serine/threonine protein kinase"/>
    <property type="match status" value="1"/>
</dbReference>
<dbReference type="GO" id="GO:0005524">
    <property type="term" value="F:ATP binding"/>
    <property type="evidence" value="ECO:0007669"/>
    <property type="project" value="UniProtKB-UniRule"/>
</dbReference>
<comment type="catalytic activity">
    <reaction evidence="9">
        <text>L-seryl-[protein] + ATP = O-phospho-L-seryl-[protein] + ADP + H(+)</text>
        <dbReference type="Rhea" id="RHEA:17989"/>
        <dbReference type="Rhea" id="RHEA-COMP:9863"/>
        <dbReference type="Rhea" id="RHEA-COMP:11604"/>
        <dbReference type="ChEBI" id="CHEBI:15378"/>
        <dbReference type="ChEBI" id="CHEBI:29999"/>
        <dbReference type="ChEBI" id="CHEBI:30616"/>
        <dbReference type="ChEBI" id="CHEBI:83421"/>
        <dbReference type="ChEBI" id="CHEBI:456216"/>
        <dbReference type="EC" id="2.7.11.1"/>
    </reaction>
</comment>
<dbReference type="EMBL" id="MCGE01000006">
    <property type="protein sequence ID" value="ORZ20376.1"/>
    <property type="molecule type" value="Genomic_DNA"/>
</dbReference>
<feature type="compositionally biased region" description="Polar residues" evidence="11">
    <location>
        <begin position="190"/>
        <end position="210"/>
    </location>
</feature>
<evidence type="ECO:0000259" key="13">
    <source>
        <dbReference type="PROSITE" id="PS50011"/>
    </source>
</evidence>
<dbReference type="EC" id="2.7.11.1" evidence="2"/>
<dbReference type="PROSITE" id="PS50003">
    <property type="entry name" value="PH_DOMAIN"/>
    <property type="match status" value="1"/>
</dbReference>
<dbReference type="SUPFAM" id="SSF56112">
    <property type="entry name" value="Protein kinase-like (PK-like)"/>
    <property type="match status" value="1"/>
</dbReference>
<dbReference type="CDD" id="cd13279">
    <property type="entry name" value="PH_Cla4_Ste20"/>
    <property type="match status" value="1"/>
</dbReference>